<evidence type="ECO:0000259" key="1">
    <source>
        <dbReference type="PROSITE" id="PS50191"/>
    </source>
</evidence>
<proteinExistence type="predicted"/>
<feature type="domain" description="CRAL-TRIO" evidence="1">
    <location>
        <begin position="88"/>
        <end position="247"/>
    </location>
</feature>
<dbReference type="AlphaFoldDB" id="A0A8J2JTZ2"/>
<protein>
    <recommendedName>
        <fullName evidence="1">CRAL-TRIO domain-containing protein</fullName>
    </recommendedName>
</protein>
<dbReference type="Pfam" id="PF00650">
    <property type="entry name" value="CRAL_TRIO"/>
    <property type="match status" value="1"/>
</dbReference>
<comment type="caution">
    <text evidence="2">The sequence shown here is derived from an EMBL/GenBank/DDBJ whole genome shotgun (WGS) entry which is preliminary data.</text>
</comment>
<dbReference type="EMBL" id="CAJVCH010112072">
    <property type="protein sequence ID" value="CAG7724632.1"/>
    <property type="molecule type" value="Genomic_DNA"/>
</dbReference>
<name>A0A8J2JTZ2_9HEXA</name>
<reference evidence="2" key="1">
    <citation type="submission" date="2021-06" db="EMBL/GenBank/DDBJ databases">
        <authorList>
            <person name="Hodson N. C."/>
            <person name="Mongue J. A."/>
            <person name="Jaron S. K."/>
        </authorList>
    </citation>
    <scope>NUCLEOTIDE SEQUENCE</scope>
</reference>
<accession>A0A8J2JTZ2</accession>
<organism evidence="2 3">
    <name type="scientific">Allacma fusca</name>
    <dbReference type="NCBI Taxonomy" id="39272"/>
    <lineage>
        <taxon>Eukaryota</taxon>
        <taxon>Metazoa</taxon>
        <taxon>Ecdysozoa</taxon>
        <taxon>Arthropoda</taxon>
        <taxon>Hexapoda</taxon>
        <taxon>Collembola</taxon>
        <taxon>Symphypleona</taxon>
        <taxon>Sminthuridae</taxon>
        <taxon>Allacma</taxon>
    </lineage>
</organism>
<evidence type="ECO:0000313" key="2">
    <source>
        <dbReference type="EMBL" id="CAG7724632.1"/>
    </source>
</evidence>
<gene>
    <name evidence="2" type="ORF">AFUS01_LOCUS13641</name>
</gene>
<keyword evidence="3" id="KW-1185">Reference proteome</keyword>
<dbReference type="Proteomes" id="UP000708208">
    <property type="component" value="Unassembled WGS sequence"/>
</dbReference>
<evidence type="ECO:0000313" key="3">
    <source>
        <dbReference type="Proteomes" id="UP000708208"/>
    </source>
</evidence>
<dbReference type="PROSITE" id="PS50191">
    <property type="entry name" value="CRAL_TRIO"/>
    <property type="match status" value="1"/>
</dbReference>
<sequence>MAPKIPKRRVKKDPQEIVEELRLRLAPKDYLGDNKLESDSFLLRYLRYHGMNVKNAKKSIKKYYKYTETKEESRKVEAPSHYVDLYQVFGFSRDSKNRPVVQIPNLKAWDITREVDEMEEDFIKSLVKKMFWYLEEELFKNHDEAVVILVDLKDCLHGETQINPHRISMAMELAGELTAVAPGVIGECILLNAPDGVKLVTVAAEFLFKTHCTLITDEDDDWREQLMEIIPEDQLRPEFGGTFIGEQILH</sequence>
<dbReference type="OrthoDB" id="7837562at2759"/>
<dbReference type="InterPro" id="IPR001251">
    <property type="entry name" value="CRAL-TRIO_dom"/>
</dbReference>